<keyword evidence="3" id="KW-0804">Transcription</keyword>
<dbReference type="EMBL" id="VUOD01000001">
    <property type="protein sequence ID" value="KAA2286302.1"/>
    <property type="molecule type" value="Genomic_DNA"/>
</dbReference>
<dbReference type="GO" id="GO:0006355">
    <property type="term" value="P:regulation of DNA-templated transcription"/>
    <property type="evidence" value="ECO:0007669"/>
    <property type="project" value="UniProtKB-ARBA"/>
</dbReference>
<dbReference type="PROSITE" id="PS51118">
    <property type="entry name" value="HTH_HXLR"/>
    <property type="match status" value="1"/>
</dbReference>
<sequence>MKRTSYADMACPMAQTLERVGEWWSLLILRECFRGVRRFGDFERRLGIARNVLSSRLKRLVEAGILERCPSADDAREVEYRLTTAGKDLLPVLVALAQWGERWVYRGCPPVRFVNRHTGAPVETLAVRDSEGTVLAARDLALRPPEPAAKTA</sequence>
<dbReference type="InterPro" id="IPR036388">
    <property type="entry name" value="WH-like_DNA-bd_sf"/>
</dbReference>
<dbReference type="GO" id="GO:0003677">
    <property type="term" value="F:DNA binding"/>
    <property type="evidence" value="ECO:0007669"/>
    <property type="project" value="UniProtKB-KW"/>
</dbReference>
<evidence type="ECO:0000256" key="3">
    <source>
        <dbReference type="ARBA" id="ARBA00023163"/>
    </source>
</evidence>
<dbReference type="InterPro" id="IPR036390">
    <property type="entry name" value="WH_DNA-bd_sf"/>
</dbReference>
<proteinExistence type="predicted"/>
<reference evidence="5 6" key="2">
    <citation type="submission" date="2019-09" db="EMBL/GenBank/DDBJ databases">
        <authorList>
            <person name="Mazur A."/>
        </authorList>
    </citation>
    <scope>NUCLEOTIDE SEQUENCE [LARGE SCALE GENOMIC DNA]</scope>
    <source>
        <strain evidence="5 6">3729k</strain>
    </source>
</reference>
<feature type="domain" description="HTH hxlR-type" evidence="4">
    <location>
        <begin position="11"/>
        <end position="108"/>
    </location>
</feature>
<reference evidence="5 6" key="1">
    <citation type="submission" date="2019-09" db="EMBL/GenBank/DDBJ databases">
        <title>Arenimonas chukotkensis sp. nov., a bacterium isolated from Chukotka hot spring, Arctic region, Russia.</title>
        <authorList>
            <person name="Zayulina K.S."/>
            <person name="Prokofeva M.I."/>
            <person name="Elcheninov A.G."/>
            <person name="Novikov A."/>
            <person name="Kochetkova T.V."/>
            <person name="Kublanov I.V."/>
        </authorList>
    </citation>
    <scope>NUCLEOTIDE SEQUENCE [LARGE SCALE GENOMIC DNA]</scope>
    <source>
        <strain evidence="5 6">3729k</strain>
    </source>
</reference>
<gene>
    <name evidence="5" type="ORF">F0415_02050</name>
</gene>
<dbReference type="InterPro" id="IPR011991">
    <property type="entry name" value="ArsR-like_HTH"/>
</dbReference>
<evidence type="ECO:0000259" key="4">
    <source>
        <dbReference type="PROSITE" id="PS51118"/>
    </source>
</evidence>
<dbReference type="Pfam" id="PF01638">
    <property type="entry name" value="HxlR"/>
    <property type="match status" value="1"/>
</dbReference>
<keyword evidence="6" id="KW-1185">Reference proteome</keyword>
<dbReference type="AlphaFoldDB" id="A0A5B2ZGZ0"/>
<dbReference type="RefSeq" id="WP_149859524.1">
    <property type="nucleotide sequence ID" value="NZ_VUOD01000001.1"/>
</dbReference>
<dbReference type="Gene3D" id="1.10.10.10">
    <property type="entry name" value="Winged helix-like DNA-binding domain superfamily/Winged helix DNA-binding domain"/>
    <property type="match status" value="1"/>
</dbReference>
<dbReference type="PANTHER" id="PTHR33204">
    <property type="entry name" value="TRANSCRIPTIONAL REGULATOR, MARR FAMILY"/>
    <property type="match status" value="1"/>
</dbReference>
<dbReference type="InterPro" id="IPR002577">
    <property type="entry name" value="HTH_HxlR"/>
</dbReference>
<keyword evidence="1" id="KW-0805">Transcription regulation</keyword>
<organism evidence="5 6">
    <name type="scientific">Arenimonas fontis</name>
    <dbReference type="NCBI Taxonomy" id="2608255"/>
    <lineage>
        <taxon>Bacteria</taxon>
        <taxon>Pseudomonadati</taxon>
        <taxon>Pseudomonadota</taxon>
        <taxon>Gammaproteobacteria</taxon>
        <taxon>Lysobacterales</taxon>
        <taxon>Lysobacteraceae</taxon>
        <taxon>Arenimonas</taxon>
    </lineage>
</organism>
<accession>A0A5B2ZGZ0</accession>
<evidence type="ECO:0000313" key="6">
    <source>
        <dbReference type="Proteomes" id="UP000322165"/>
    </source>
</evidence>
<keyword evidence="2" id="KW-0238">DNA-binding</keyword>
<dbReference type="Proteomes" id="UP000322165">
    <property type="component" value="Unassembled WGS sequence"/>
</dbReference>
<dbReference type="PANTHER" id="PTHR33204:SF18">
    <property type="entry name" value="TRANSCRIPTIONAL REGULATORY PROTEIN"/>
    <property type="match status" value="1"/>
</dbReference>
<evidence type="ECO:0000256" key="1">
    <source>
        <dbReference type="ARBA" id="ARBA00023015"/>
    </source>
</evidence>
<name>A0A5B2ZGZ0_9GAMM</name>
<comment type="caution">
    <text evidence="5">The sequence shown here is derived from an EMBL/GenBank/DDBJ whole genome shotgun (WGS) entry which is preliminary data.</text>
</comment>
<protein>
    <submittedName>
        <fullName evidence="5">Helix-turn-helix transcriptional regulator</fullName>
    </submittedName>
</protein>
<evidence type="ECO:0000313" key="5">
    <source>
        <dbReference type="EMBL" id="KAA2286302.1"/>
    </source>
</evidence>
<dbReference type="CDD" id="cd00090">
    <property type="entry name" value="HTH_ARSR"/>
    <property type="match status" value="1"/>
</dbReference>
<dbReference type="SUPFAM" id="SSF46785">
    <property type="entry name" value="Winged helix' DNA-binding domain"/>
    <property type="match status" value="1"/>
</dbReference>
<evidence type="ECO:0000256" key="2">
    <source>
        <dbReference type="ARBA" id="ARBA00023125"/>
    </source>
</evidence>